<dbReference type="Pfam" id="PF13116">
    <property type="entry name" value="YhdP"/>
    <property type="match status" value="1"/>
</dbReference>
<sequence length="1290" mass="143107">MKFLPSLLWRTLIWSLVTVMVILAITVTVLRVSLPRLDKYQADIETWVSQSTGIEFRSEKVSGYWKNTHPFIALENLQAILPDEDKTQILIREAEIELDVFASLRNLTPVVSTLRVDGLSLDVQHIKWLKEGNQAIGKPEASSPSSESVLNDIEYLLLRQLNDFSIANSNVTYQTFTGDIKTLEIEHLKWQNFGDRHRADGVIGIADNDINSLTVKADFIESGDLSRISGDFFVSAENLQVTPWLTKYLKDKVGIAQGHASFNSWITVDKGQPKNAYLEILPSEISWNKEAQHSLMLEHGIVSMAPSGSGWQVNAHSLRLRTDDTPWPLLDAAFKFNKENWQLNVSELNVATLTPFVHLMPESDKLNQWLDTVQLGGRVEDIRVSMGEDLSSMRFSANLEDGAMQQWELLPELHHLSAQLSGSLDQINARVSLIDDELPYGDVFQAPLKIRQAQVDITWKDQGDWGWSLWADKVTAATPDLQVLGAFKLDFPKGKSPFLSFYAEADAFNAGETWRYLPTLALGTELTDYLSTAIQAGKASTSKLLWYGSLDRFPYSNNDGMFQALVNLKQSQFSFDTAWPPLKSLQLDLLFQNEAMFMDSRSATLMDVKASRITGRIPSLSENGHIEIEATAKGKGDAVRDYMMATPLVDSVGAALTAVQVKGLVDADFQLKIPFDGSDTRAWGWAKLPDNQVNIKTPSMTLSNASGLIEFDNDVVRSSGLSAELLGQPVSLDFLGQTQSKNYNVNIDVLGDWDVQPLVPYVGETWLKRVQGHAPWSMDVDLQINDVGFTYQVDVKAETQFIASQYPEPLGKALGEKGSARLQASGNQETISARLQLPEFKYQAEIDIRNERPEFGASHLVVGRGAFRVSPIVGHSAVVRRDNFDLDQWLELFLGPVTGPQPLVSELDVPKIPIPESVKVESKALTLAGVEWHDLDFSARKKSLGWKMEVEGAEISGHASYLEPYDLTVSLDRLQLYIPGLDTSTDPEPLALDDEKPQPLIRPFDRVFHDAVPNLTLAINDFWLQGYKIGKVNVDFLRQGDRLEWKNISFSSGDNKFKASGWWMLKENQSRSKFKMSMSGKNNTEVMERFGITSGIQKAPFDVETDLEWNGAPWLPQMTSMNGTISSKLGKGVISDVSGAARLLGLFSLDSIIRKMQLDFSDVFDKGMAFNSITGSGEVKNGIFVTNDIKMDAVAGRMSIKGLANLETQIVDAEVEFVPDLTSGIPVITAFAVAPQTAIVVFAITTALSPVVEVITKVNYAVKGALDNPSVTEISRSKGEYTVPKNATQD</sequence>
<gene>
    <name evidence="3" type="ORF">GCM10007932_13960</name>
</gene>
<reference evidence="4" key="1">
    <citation type="journal article" date="2019" name="Int. J. Syst. Evol. Microbiol.">
        <title>The Global Catalogue of Microorganisms (GCM) 10K type strain sequencing project: providing services to taxonomists for standard genome sequencing and annotation.</title>
        <authorList>
            <consortium name="The Broad Institute Genomics Platform"/>
            <consortium name="The Broad Institute Genome Sequencing Center for Infectious Disease"/>
            <person name="Wu L."/>
            <person name="Ma J."/>
        </authorList>
    </citation>
    <scope>NUCLEOTIDE SEQUENCE [LARGE SCALE GENOMIC DNA]</scope>
    <source>
        <strain evidence="4">NBRC 15640</strain>
    </source>
</reference>
<dbReference type="PANTHER" id="PTHR38690">
    <property type="entry name" value="PROTEASE-RELATED"/>
    <property type="match status" value="1"/>
</dbReference>
<comment type="caution">
    <text evidence="3">The sequence shown here is derived from an EMBL/GenBank/DDBJ whole genome shotgun (WGS) entry which is preliminary data.</text>
</comment>
<evidence type="ECO:0000313" key="4">
    <source>
        <dbReference type="Proteomes" id="UP001156690"/>
    </source>
</evidence>
<name>A0AAV5NN27_9VIBR</name>
<accession>A0AAV5NN27</accession>
<evidence type="ECO:0000259" key="2">
    <source>
        <dbReference type="Pfam" id="PF13116"/>
    </source>
</evidence>
<dbReference type="Proteomes" id="UP001156690">
    <property type="component" value="Unassembled WGS sequence"/>
</dbReference>
<feature type="domain" description="YhdP central" evidence="2">
    <location>
        <begin position="8"/>
        <end position="1271"/>
    </location>
</feature>
<feature type="transmembrane region" description="Helical" evidence="1">
    <location>
        <begin position="12"/>
        <end position="34"/>
    </location>
</feature>
<dbReference type="EMBL" id="BSNX01000011">
    <property type="protein sequence ID" value="GLQ72036.1"/>
    <property type="molecule type" value="Genomic_DNA"/>
</dbReference>
<dbReference type="PANTHER" id="PTHR38690:SF1">
    <property type="entry name" value="PROTEASE"/>
    <property type="match status" value="1"/>
</dbReference>
<keyword evidence="1" id="KW-1133">Transmembrane helix</keyword>
<evidence type="ECO:0000313" key="3">
    <source>
        <dbReference type="EMBL" id="GLQ72036.1"/>
    </source>
</evidence>
<organism evidence="3 4">
    <name type="scientific">Vibrio penaeicida</name>
    <dbReference type="NCBI Taxonomy" id="104609"/>
    <lineage>
        <taxon>Bacteria</taxon>
        <taxon>Pseudomonadati</taxon>
        <taxon>Pseudomonadota</taxon>
        <taxon>Gammaproteobacteria</taxon>
        <taxon>Vibrionales</taxon>
        <taxon>Vibrionaceae</taxon>
        <taxon>Vibrio</taxon>
    </lineage>
</organism>
<keyword evidence="1" id="KW-0472">Membrane</keyword>
<proteinExistence type="predicted"/>
<dbReference type="NCBIfam" id="TIGR02099">
    <property type="entry name" value="YhdP family protein"/>
    <property type="match status" value="1"/>
</dbReference>
<dbReference type="InterPro" id="IPR025263">
    <property type="entry name" value="YhdP_central"/>
</dbReference>
<keyword evidence="1" id="KW-0812">Transmembrane</keyword>
<evidence type="ECO:0000256" key="1">
    <source>
        <dbReference type="SAM" id="Phobius"/>
    </source>
</evidence>
<keyword evidence="4" id="KW-1185">Reference proteome</keyword>
<dbReference type="InterPro" id="IPR011836">
    <property type="entry name" value="YhdP"/>
</dbReference>
<dbReference type="RefSeq" id="WP_224055320.1">
    <property type="nucleotide sequence ID" value="NZ_AP025144.1"/>
</dbReference>
<protein>
    <submittedName>
        <fullName evidence="3">DUF3971 domain-containing protein</fullName>
    </submittedName>
</protein>